<reference evidence="1" key="1">
    <citation type="journal article" date="2015" name="Nature">
        <title>Complex archaea that bridge the gap between prokaryotes and eukaryotes.</title>
        <authorList>
            <person name="Spang A."/>
            <person name="Saw J.H."/>
            <person name="Jorgensen S.L."/>
            <person name="Zaremba-Niedzwiedzka K."/>
            <person name="Martijn J."/>
            <person name="Lind A.E."/>
            <person name="van Eijk R."/>
            <person name="Schleper C."/>
            <person name="Guy L."/>
            <person name="Ettema T.J."/>
        </authorList>
    </citation>
    <scope>NUCLEOTIDE SEQUENCE</scope>
</reference>
<gene>
    <name evidence="1" type="ORF">LCGC14_2962070</name>
</gene>
<organism evidence="1">
    <name type="scientific">marine sediment metagenome</name>
    <dbReference type="NCBI Taxonomy" id="412755"/>
    <lineage>
        <taxon>unclassified sequences</taxon>
        <taxon>metagenomes</taxon>
        <taxon>ecological metagenomes</taxon>
    </lineage>
</organism>
<sequence>MVCAEGKGCYLMKTAGILVGTVMAVGGCVSCGGPKTMDMDWVYAAIRPPLVVQDGTKVNVYRKWWEEAEDCLGMRYEFEKVLWIVARTGKDGTFAMNGVRGFRGYTAGQPNGRVVIMLGQADWLNPELVRHESLHAITGKRHGQLPEATFIKCSLGPGP</sequence>
<evidence type="ECO:0008006" key="2">
    <source>
        <dbReference type="Google" id="ProtNLM"/>
    </source>
</evidence>
<evidence type="ECO:0000313" key="1">
    <source>
        <dbReference type="EMBL" id="KKK66640.1"/>
    </source>
</evidence>
<proteinExistence type="predicted"/>
<dbReference type="EMBL" id="LAZR01059985">
    <property type="protein sequence ID" value="KKK66640.1"/>
    <property type="molecule type" value="Genomic_DNA"/>
</dbReference>
<dbReference type="AlphaFoldDB" id="A0A0F8XZA4"/>
<dbReference type="PROSITE" id="PS51257">
    <property type="entry name" value="PROKAR_LIPOPROTEIN"/>
    <property type="match status" value="1"/>
</dbReference>
<protein>
    <recommendedName>
        <fullName evidence="2">Lipoprotein</fullName>
    </recommendedName>
</protein>
<comment type="caution">
    <text evidence="1">The sequence shown here is derived from an EMBL/GenBank/DDBJ whole genome shotgun (WGS) entry which is preliminary data.</text>
</comment>
<name>A0A0F8XZA4_9ZZZZ</name>
<accession>A0A0F8XZA4</accession>